<dbReference type="Gene3D" id="3.50.50.60">
    <property type="entry name" value="FAD/NAD(P)-binding domain"/>
    <property type="match status" value="1"/>
</dbReference>
<dbReference type="InterPro" id="IPR036188">
    <property type="entry name" value="FAD/NAD-bd_sf"/>
</dbReference>
<evidence type="ECO:0000259" key="7">
    <source>
        <dbReference type="Pfam" id="PF22780"/>
    </source>
</evidence>
<dbReference type="InterPro" id="IPR057661">
    <property type="entry name" value="RsdA/BaiN/AoA(So)_Rossmann"/>
</dbReference>
<evidence type="ECO:0000256" key="2">
    <source>
        <dbReference type="ARBA" id="ARBA00022630"/>
    </source>
</evidence>
<evidence type="ECO:0000256" key="4">
    <source>
        <dbReference type="SAM" id="MobiDB-lite"/>
    </source>
</evidence>
<evidence type="ECO:0000259" key="6">
    <source>
        <dbReference type="Pfam" id="PF03486"/>
    </source>
</evidence>
<feature type="chain" id="PRO_5039358016" evidence="5">
    <location>
        <begin position="22"/>
        <end position="456"/>
    </location>
</feature>
<dbReference type="Proteomes" id="UP000886757">
    <property type="component" value="Unassembled WGS sequence"/>
</dbReference>
<dbReference type="InterPro" id="IPR023166">
    <property type="entry name" value="BaiN-like_dom_sf"/>
</dbReference>
<sequence>MKKSVLVAGAGASGLMAALWAARAGASVTLLEGEERPGKKLLITGNGRCNLTNRKAGNPEFYHGAPPKWLQPALDGFTPEEVLAFFAELGVLTAERRGYYYPATGQSSCVLGALLAELQRLSVKIKYKEKIREIKINGGIYTAITDTWQYEAQSLILCCGSKAAPSTGSDGSGYSLAEALGHKIKKIHPALCPVTVKEGFLPSVSGVRSRASVSLWRQMPLGKPKLLGQEEGEVQWTAYGISGIAVFQLSRFISQPGISLKDYYFQLDLIPEQGDADLTSVLASRACQLGDQKAASFFSGVLHEKLVIPVMERAGLSKKLSCRQLSKEAVEEFVREAKHFVLHPAGTKSFEQSQVCAGGVDTSLVKKGTLESRLHPGLFFAGEILDVDGPCGGFNLQWAWASGKAAGCAAAENTETDTGSAVAGKSEKSMGSRPKRRKKHEDQNSGLKNEAGSYAG</sequence>
<gene>
    <name evidence="8" type="ORF">IAB31_02350</name>
</gene>
<comment type="cofactor">
    <cofactor evidence="1">
        <name>FAD</name>
        <dbReference type="ChEBI" id="CHEBI:57692"/>
    </cofactor>
</comment>
<reference evidence="8" key="1">
    <citation type="submission" date="2020-10" db="EMBL/GenBank/DDBJ databases">
        <authorList>
            <person name="Gilroy R."/>
        </authorList>
    </citation>
    <scope>NUCLEOTIDE SEQUENCE</scope>
    <source>
        <strain evidence="8">ChiSjej4B22-8148</strain>
    </source>
</reference>
<keyword evidence="2" id="KW-0285">Flavoprotein</keyword>
<organism evidence="8 9">
    <name type="scientific">Candidatus Choladousia intestinavium</name>
    <dbReference type="NCBI Taxonomy" id="2840727"/>
    <lineage>
        <taxon>Bacteria</taxon>
        <taxon>Bacillati</taxon>
        <taxon>Bacillota</taxon>
        <taxon>Clostridia</taxon>
        <taxon>Lachnospirales</taxon>
        <taxon>Lachnospiraceae</taxon>
        <taxon>Lachnospiraceae incertae sedis</taxon>
        <taxon>Candidatus Choladousia</taxon>
    </lineage>
</organism>
<evidence type="ECO:0000313" key="8">
    <source>
        <dbReference type="EMBL" id="HIR12748.1"/>
    </source>
</evidence>
<accession>A0A9D1D9L0</accession>
<dbReference type="InterPro" id="IPR004792">
    <property type="entry name" value="BaiN-like"/>
</dbReference>
<dbReference type="PANTHER" id="PTHR42887">
    <property type="entry name" value="OS12G0638800 PROTEIN"/>
    <property type="match status" value="1"/>
</dbReference>
<dbReference type="SUPFAM" id="SSF160996">
    <property type="entry name" value="HI0933 insert domain-like"/>
    <property type="match status" value="1"/>
</dbReference>
<dbReference type="PRINTS" id="PR00368">
    <property type="entry name" value="FADPNR"/>
</dbReference>
<feature type="domain" description="RsdA/BaiN/AoA(So)-like insert" evidence="7">
    <location>
        <begin position="188"/>
        <end position="355"/>
    </location>
</feature>
<reference evidence="8" key="2">
    <citation type="journal article" date="2021" name="PeerJ">
        <title>Extensive microbial diversity within the chicken gut microbiome revealed by metagenomics and culture.</title>
        <authorList>
            <person name="Gilroy R."/>
            <person name="Ravi A."/>
            <person name="Getino M."/>
            <person name="Pursley I."/>
            <person name="Horton D.L."/>
            <person name="Alikhan N.F."/>
            <person name="Baker D."/>
            <person name="Gharbi K."/>
            <person name="Hall N."/>
            <person name="Watson M."/>
            <person name="Adriaenssens E.M."/>
            <person name="Foster-Nyarko E."/>
            <person name="Jarju S."/>
            <person name="Secka A."/>
            <person name="Antonio M."/>
            <person name="Oren A."/>
            <person name="Chaudhuri R.R."/>
            <person name="La Ragione R."/>
            <person name="Hildebrand F."/>
            <person name="Pallen M.J."/>
        </authorList>
    </citation>
    <scope>NUCLEOTIDE SEQUENCE</scope>
    <source>
        <strain evidence="8">ChiSjej4B22-8148</strain>
    </source>
</reference>
<dbReference type="Pfam" id="PF03486">
    <property type="entry name" value="HI0933_like"/>
    <property type="match status" value="1"/>
</dbReference>
<dbReference type="PANTHER" id="PTHR42887:SF2">
    <property type="entry name" value="OS12G0638800 PROTEIN"/>
    <property type="match status" value="1"/>
</dbReference>
<dbReference type="InterPro" id="IPR055178">
    <property type="entry name" value="RsdA/BaiN/AoA(So)-like_dom"/>
</dbReference>
<keyword evidence="5" id="KW-0732">Signal</keyword>
<proteinExistence type="predicted"/>
<feature type="signal peptide" evidence="5">
    <location>
        <begin position="1"/>
        <end position="21"/>
    </location>
</feature>
<dbReference type="Pfam" id="PF22780">
    <property type="entry name" value="HI0933_like_1st"/>
    <property type="match status" value="1"/>
</dbReference>
<feature type="domain" description="RsdA/BaiN/AoA(So)-like Rossmann fold-like" evidence="6">
    <location>
        <begin position="4"/>
        <end position="407"/>
    </location>
</feature>
<keyword evidence="3" id="KW-0274">FAD</keyword>
<dbReference type="EMBL" id="DVGK01000031">
    <property type="protein sequence ID" value="HIR12748.1"/>
    <property type="molecule type" value="Genomic_DNA"/>
</dbReference>
<dbReference type="Gene3D" id="1.10.8.260">
    <property type="entry name" value="HI0933 insert domain-like"/>
    <property type="match status" value="1"/>
</dbReference>
<dbReference type="AlphaFoldDB" id="A0A9D1D9L0"/>
<evidence type="ECO:0000256" key="1">
    <source>
        <dbReference type="ARBA" id="ARBA00001974"/>
    </source>
</evidence>
<comment type="caution">
    <text evidence="8">The sequence shown here is derived from an EMBL/GenBank/DDBJ whole genome shotgun (WGS) entry which is preliminary data.</text>
</comment>
<dbReference type="NCBIfam" id="TIGR00275">
    <property type="entry name" value="aminoacetone oxidase family FAD-binding enzyme"/>
    <property type="match status" value="1"/>
</dbReference>
<dbReference type="Gene3D" id="2.40.30.10">
    <property type="entry name" value="Translation factors"/>
    <property type="match status" value="1"/>
</dbReference>
<evidence type="ECO:0000256" key="3">
    <source>
        <dbReference type="ARBA" id="ARBA00022827"/>
    </source>
</evidence>
<evidence type="ECO:0000256" key="5">
    <source>
        <dbReference type="SAM" id="SignalP"/>
    </source>
</evidence>
<feature type="region of interest" description="Disordered" evidence="4">
    <location>
        <begin position="412"/>
        <end position="456"/>
    </location>
</feature>
<name>A0A9D1D9L0_9FIRM</name>
<evidence type="ECO:0000313" key="9">
    <source>
        <dbReference type="Proteomes" id="UP000886757"/>
    </source>
</evidence>
<dbReference type="SUPFAM" id="SSF51905">
    <property type="entry name" value="FAD/NAD(P)-binding domain"/>
    <property type="match status" value="1"/>
</dbReference>
<protein>
    <submittedName>
        <fullName evidence="8">Aminoacetone oxidase family FAD-binding enzyme</fullName>
    </submittedName>
</protein>